<proteinExistence type="predicted"/>
<accession>A0ACC2QDM9</accession>
<dbReference type="EMBL" id="CM056793">
    <property type="protein sequence ID" value="KAJ8714930.1"/>
    <property type="molecule type" value="Genomic_DNA"/>
</dbReference>
<name>A0ACC2QDM9_9NEOP</name>
<evidence type="ECO:0000313" key="1">
    <source>
        <dbReference type="EMBL" id="KAJ8714930.1"/>
    </source>
</evidence>
<dbReference type="Proteomes" id="UP001231649">
    <property type="component" value="Chromosome 17"/>
</dbReference>
<organism evidence="1 2">
    <name type="scientific">Mythimna loreyi</name>
    <dbReference type="NCBI Taxonomy" id="667449"/>
    <lineage>
        <taxon>Eukaryota</taxon>
        <taxon>Metazoa</taxon>
        <taxon>Ecdysozoa</taxon>
        <taxon>Arthropoda</taxon>
        <taxon>Hexapoda</taxon>
        <taxon>Insecta</taxon>
        <taxon>Pterygota</taxon>
        <taxon>Neoptera</taxon>
        <taxon>Endopterygota</taxon>
        <taxon>Lepidoptera</taxon>
        <taxon>Glossata</taxon>
        <taxon>Ditrysia</taxon>
        <taxon>Noctuoidea</taxon>
        <taxon>Noctuidae</taxon>
        <taxon>Noctuinae</taxon>
        <taxon>Hadenini</taxon>
        <taxon>Mythimna</taxon>
    </lineage>
</organism>
<protein>
    <submittedName>
        <fullName evidence="1">Uncharacterized protein</fullName>
    </submittedName>
</protein>
<gene>
    <name evidence="1" type="ORF">PYW08_004911</name>
</gene>
<sequence>MTSFTLRLMLVFMFAALVLNVSNYLFVRVYNAASQNTYKAVRYRSAPGTIKAKNYLVDPKFWSSLVKCDNNTSNSNNTSSSNYSEPATITPSAFINNLMPRRQKTTEEKIMEDCPELPPGLGPELEDRSLISTNFHYSIKAKMDDVKMGGIYQPTHCKARQSVAIIIAYRGCKHNLNTFMNTLHTFLIKQQLDYQIFVVEQTNRTQPFNRGKLLNVGFTEATRYRSDGFRCIIFHEPHIVPVDSRNLYRCSWYPRQLAMLVERPVKAPYLPLVGGAIAVTPEQFLKFNGFSNAYWGNDADYYDFYNRINNSNYNIESSLPLVGKYKSIRKGLGLWTKSQTLTTPYPLYLLDGLTSLSYTVDNIELKRLFTYLQVNIDTVESKVRAKKYDKLLNPTYDVTYQTTYPTNETNTL</sequence>
<comment type="caution">
    <text evidence="1">The sequence shown here is derived from an EMBL/GenBank/DDBJ whole genome shotgun (WGS) entry which is preliminary data.</text>
</comment>
<reference evidence="1" key="1">
    <citation type="submission" date="2023-03" db="EMBL/GenBank/DDBJ databases">
        <title>Chromosome-level genomes of two armyworms, Mythimna separata and Mythimna loreyi, provide insights into the biosynthesis and reception of sex pheromones.</title>
        <authorList>
            <person name="Zhao H."/>
        </authorList>
    </citation>
    <scope>NUCLEOTIDE SEQUENCE</scope>
    <source>
        <strain evidence="1">BeijingLab</strain>
    </source>
</reference>
<evidence type="ECO:0000313" key="2">
    <source>
        <dbReference type="Proteomes" id="UP001231649"/>
    </source>
</evidence>
<keyword evidence="2" id="KW-1185">Reference proteome</keyword>